<evidence type="ECO:0000313" key="15">
    <source>
        <dbReference type="EMBL" id="PTF13683.1"/>
    </source>
</evidence>
<proteinExistence type="inferred from homology"/>
<dbReference type="InterPro" id="IPR047196">
    <property type="entry name" value="YidC_ALB_C"/>
</dbReference>
<evidence type="ECO:0000256" key="2">
    <source>
        <dbReference type="ARBA" id="ARBA00022448"/>
    </source>
</evidence>
<evidence type="ECO:0000313" key="14">
    <source>
        <dbReference type="EMBL" id="PTE73774.1"/>
    </source>
</evidence>
<protein>
    <recommendedName>
        <fullName evidence="13">Membrane insertase YidC/Oxa/ALB C-terminal domain-containing protein</fullName>
    </recommendedName>
</protein>
<dbReference type="Pfam" id="PF02096">
    <property type="entry name" value="60KD_IMP"/>
    <property type="match status" value="1"/>
</dbReference>
<reference evidence="17 18" key="1">
    <citation type="journal article" date="2016" name="Front. Microbiol.">
        <title>Comprehensive Phylogenetic Analysis of Bovine Non-aureus Staphylococci Species Based on Whole-Genome Sequencing.</title>
        <authorList>
            <person name="Naushad S."/>
            <person name="Barkema H.W."/>
            <person name="Luby C."/>
            <person name="Condas L.A."/>
            <person name="Nobrega D.B."/>
            <person name="Carson D.A."/>
            <person name="De Buck J."/>
        </authorList>
    </citation>
    <scope>NUCLEOTIDE SEQUENCE [LARGE SCALE GENOMIC DNA]</scope>
    <source>
        <strain evidence="16 17">SNUC 1409</strain>
        <strain evidence="15 19">SNUC 4143</strain>
        <strain evidence="14 18">SNUC 761</strain>
    </source>
</reference>
<dbReference type="EMBL" id="PYZI01000002">
    <property type="protein sequence ID" value="PTF15020.1"/>
    <property type="molecule type" value="Genomic_DNA"/>
</dbReference>
<dbReference type="InterPro" id="IPR028055">
    <property type="entry name" value="YidC/Oxa/ALB_C"/>
</dbReference>
<feature type="region of interest" description="Disordered" evidence="10">
    <location>
        <begin position="268"/>
        <end position="294"/>
    </location>
</feature>
<evidence type="ECO:0000256" key="9">
    <source>
        <dbReference type="RuleBase" id="RU003945"/>
    </source>
</evidence>
<comment type="caution">
    <text evidence="15">The sequence shown here is derived from an EMBL/GenBank/DDBJ whole genome shotgun (WGS) entry which is preliminary data.</text>
</comment>
<evidence type="ECO:0000256" key="5">
    <source>
        <dbReference type="ARBA" id="ARBA00022927"/>
    </source>
</evidence>
<feature type="signal peptide" evidence="12">
    <location>
        <begin position="1"/>
        <end position="24"/>
    </location>
</feature>
<keyword evidence="4 9" id="KW-0812">Transmembrane</keyword>
<dbReference type="Proteomes" id="UP000243350">
    <property type="component" value="Unassembled WGS sequence"/>
</dbReference>
<evidence type="ECO:0000256" key="3">
    <source>
        <dbReference type="ARBA" id="ARBA00022475"/>
    </source>
</evidence>
<evidence type="ECO:0000256" key="1">
    <source>
        <dbReference type="ARBA" id="ARBA00004651"/>
    </source>
</evidence>
<keyword evidence="12" id="KW-0732">Signal</keyword>
<keyword evidence="3" id="KW-1003">Cell membrane</keyword>
<dbReference type="PANTHER" id="PTHR12428:SF65">
    <property type="entry name" value="CYTOCHROME C OXIDASE ASSEMBLY PROTEIN COX18, MITOCHONDRIAL"/>
    <property type="match status" value="1"/>
</dbReference>
<feature type="transmembrane region" description="Helical" evidence="11">
    <location>
        <begin position="172"/>
        <end position="192"/>
    </location>
</feature>
<dbReference type="PROSITE" id="PS51257">
    <property type="entry name" value="PROKAR_LIPOPROTEIN"/>
    <property type="match status" value="1"/>
</dbReference>
<evidence type="ECO:0000256" key="8">
    <source>
        <dbReference type="ARBA" id="ARBA00023186"/>
    </source>
</evidence>
<dbReference type="CDD" id="cd20070">
    <property type="entry name" value="5TM_YidC_Alb3"/>
    <property type="match status" value="1"/>
</dbReference>
<feature type="transmembrane region" description="Helical" evidence="11">
    <location>
        <begin position="129"/>
        <end position="152"/>
    </location>
</feature>
<evidence type="ECO:0000256" key="7">
    <source>
        <dbReference type="ARBA" id="ARBA00023136"/>
    </source>
</evidence>
<keyword evidence="7 11" id="KW-0472">Membrane</keyword>
<organism evidence="15 19">
    <name type="scientific">Staphylococcus devriesei</name>
    <dbReference type="NCBI Taxonomy" id="586733"/>
    <lineage>
        <taxon>Bacteria</taxon>
        <taxon>Bacillati</taxon>
        <taxon>Bacillota</taxon>
        <taxon>Bacilli</taxon>
        <taxon>Bacillales</taxon>
        <taxon>Staphylococcaceae</taxon>
        <taxon>Staphylococcus</taxon>
    </lineage>
</organism>
<feature type="domain" description="Membrane insertase YidC/Oxa/ALB C-terminal" evidence="13">
    <location>
        <begin position="54"/>
        <end position="245"/>
    </location>
</feature>
<feature type="chain" id="PRO_5044576744" description="Membrane insertase YidC/Oxa/ALB C-terminal domain-containing protein" evidence="12">
    <location>
        <begin position="25"/>
        <end position="294"/>
    </location>
</feature>
<comment type="similarity">
    <text evidence="9">Belongs to the OXA1/ALB3/YidC family.</text>
</comment>
<name>A0A2K4DTK9_9STAP</name>
<dbReference type="InterPro" id="IPR001708">
    <property type="entry name" value="YidC/ALB3/OXA1/COX18"/>
</dbReference>
<evidence type="ECO:0000313" key="18">
    <source>
        <dbReference type="Proteomes" id="UP000242547"/>
    </source>
</evidence>
<evidence type="ECO:0000256" key="4">
    <source>
        <dbReference type="ARBA" id="ARBA00022692"/>
    </source>
</evidence>
<gene>
    <name evidence="14" type="ORF">BUY44_04525</name>
    <name evidence="16" type="ORF">BUY47_03205</name>
    <name evidence="15" type="ORF">BUY48_08360</name>
</gene>
<evidence type="ECO:0000313" key="16">
    <source>
        <dbReference type="EMBL" id="PTF15020.1"/>
    </source>
</evidence>
<dbReference type="GO" id="GO:0015031">
    <property type="term" value="P:protein transport"/>
    <property type="evidence" value="ECO:0007669"/>
    <property type="project" value="UniProtKB-KW"/>
</dbReference>
<evidence type="ECO:0000313" key="19">
    <source>
        <dbReference type="Proteomes" id="UP000243350"/>
    </source>
</evidence>
<evidence type="ECO:0000256" key="10">
    <source>
        <dbReference type="SAM" id="MobiDB-lite"/>
    </source>
</evidence>
<dbReference type="GO" id="GO:0032977">
    <property type="term" value="F:membrane insertase activity"/>
    <property type="evidence" value="ECO:0007669"/>
    <property type="project" value="InterPro"/>
</dbReference>
<keyword evidence="17" id="KW-1185">Reference proteome</keyword>
<accession>A0A2K4DTK9</accession>
<keyword evidence="6 11" id="KW-1133">Transmembrane helix</keyword>
<dbReference type="PANTHER" id="PTHR12428">
    <property type="entry name" value="OXA1"/>
    <property type="match status" value="1"/>
</dbReference>
<sequence>MKHKNPLFLLGVVTLLAGCDYSHAEDQHGVFYSVFVKPMDTLLHFLGSMFNENYGLAIIVIVFVIRLVLMPLMFIQVKNIHVMRGKTKVVKPEIDKIQDKIKHATSQEEKSAANKLLMKKYNDYGINPFKSLVGTLPILIQIPILLGLYACIKYPTSGGIKEHPHFLWFNLMHNDIIMTCLAALLYFIQPLVNSIHYPKNERRSYYVMMILSPLFIIYASLQSASALSLYWAISATFLIIQMHFAHSHYAKVGKLAGDKLKQRIEQQRRERLNAQTTQSKTDVTNTTNEQPPQI</sequence>
<dbReference type="Proteomes" id="UP000242088">
    <property type="component" value="Unassembled WGS sequence"/>
</dbReference>
<keyword evidence="5" id="KW-0653">Protein transport</keyword>
<dbReference type="OrthoDB" id="9780552at2"/>
<evidence type="ECO:0000313" key="17">
    <source>
        <dbReference type="Proteomes" id="UP000242088"/>
    </source>
</evidence>
<dbReference type="AlphaFoldDB" id="A0A2K4DTK9"/>
<evidence type="ECO:0000256" key="6">
    <source>
        <dbReference type="ARBA" id="ARBA00022989"/>
    </source>
</evidence>
<dbReference type="Proteomes" id="UP000242547">
    <property type="component" value="Unassembled WGS sequence"/>
</dbReference>
<dbReference type="NCBIfam" id="TIGR03592">
    <property type="entry name" value="yidC_oxa1_cterm"/>
    <property type="match status" value="1"/>
</dbReference>
<feature type="transmembrane region" description="Helical" evidence="11">
    <location>
        <begin position="54"/>
        <end position="75"/>
    </location>
</feature>
<dbReference type="GeneID" id="48887145"/>
<dbReference type="GO" id="GO:0051205">
    <property type="term" value="P:protein insertion into membrane"/>
    <property type="evidence" value="ECO:0007669"/>
    <property type="project" value="TreeGrafter"/>
</dbReference>
<reference evidence="15" key="2">
    <citation type="submission" date="2018-03" db="EMBL/GenBank/DDBJ databases">
        <authorList>
            <person name="Keele B.F."/>
        </authorList>
    </citation>
    <scope>NUCLEOTIDE SEQUENCE</scope>
    <source>
        <strain evidence="15">SNUC 4143</strain>
        <strain evidence="14">SNUC 761</strain>
    </source>
</reference>
<evidence type="ECO:0000259" key="13">
    <source>
        <dbReference type="Pfam" id="PF02096"/>
    </source>
</evidence>
<dbReference type="EMBL" id="PYZL01000019">
    <property type="protein sequence ID" value="PTE73774.1"/>
    <property type="molecule type" value="Genomic_DNA"/>
</dbReference>
<dbReference type="EMBL" id="PYZH01000051">
    <property type="protein sequence ID" value="PTF13683.1"/>
    <property type="molecule type" value="Genomic_DNA"/>
</dbReference>
<dbReference type="RefSeq" id="WP_103165725.1">
    <property type="nucleotide sequence ID" value="NZ_CP130489.1"/>
</dbReference>
<feature type="compositionally biased region" description="Polar residues" evidence="10">
    <location>
        <begin position="273"/>
        <end position="294"/>
    </location>
</feature>
<comment type="subcellular location">
    <subcellularLocation>
        <location evidence="1">Cell membrane</location>
        <topology evidence="1">Multi-pass membrane protein</topology>
    </subcellularLocation>
    <subcellularLocation>
        <location evidence="9">Membrane</location>
        <topology evidence="9">Multi-pass membrane protein</topology>
    </subcellularLocation>
</comment>
<evidence type="ECO:0000256" key="11">
    <source>
        <dbReference type="SAM" id="Phobius"/>
    </source>
</evidence>
<dbReference type="GO" id="GO:0005886">
    <property type="term" value="C:plasma membrane"/>
    <property type="evidence" value="ECO:0007669"/>
    <property type="project" value="UniProtKB-SubCell"/>
</dbReference>
<keyword evidence="8" id="KW-0143">Chaperone</keyword>
<evidence type="ECO:0000256" key="12">
    <source>
        <dbReference type="SAM" id="SignalP"/>
    </source>
</evidence>
<keyword evidence="2" id="KW-0813">Transport</keyword>
<reference evidence="16" key="3">
    <citation type="submission" date="2018-03" db="EMBL/GenBank/DDBJ databases">
        <authorList>
            <person name="Naushad S."/>
        </authorList>
    </citation>
    <scope>NUCLEOTIDE SEQUENCE</scope>
    <source>
        <strain evidence="16">SNUC 1409</strain>
    </source>
</reference>
<feature type="transmembrane region" description="Helical" evidence="11">
    <location>
        <begin position="204"/>
        <end position="221"/>
    </location>
</feature>